<reference evidence="2 3" key="1">
    <citation type="journal article" date="2019" name="Emerg. Microbes Infect.">
        <title>Comprehensive subspecies identification of 175 nontuberculous mycobacteria species based on 7547 genomic profiles.</title>
        <authorList>
            <person name="Matsumoto Y."/>
            <person name="Kinjo T."/>
            <person name="Motooka D."/>
            <person name="Nabeya D."/>
            <person name="Jung N."/>
            <person name="Uechi K."/>
            <person name="Horii T."/>
            <person name="Iida T."/>
            <person name="Fujita J."/>
            <person name="Nakamura S."/>
        </authorList>
    </citation>
    <scope>NUCLEOTIDE SEQUENCE [LARGE SCALE GENOMIC DNA]</scope>
    <source>
        <strain evidence="2 3">JCM 30622</strain>
    </source>
</reference>
<feature type="compositionally biased region" description="Polar residues" evidence="1">
    <location>
        <begin position="22"/>
        <end position="50"/>
    </location>
</feature>
<evidence type="ECO:0008006" key="4">
    <source>
        <dbReference type="Google" id="ProtNLM"/>
    </source>
</evidence>
<feature type="region of interest" description="Disordered" evidence="1">
    <location>
        <begin position="1"/>
        <end position="101"/>
    </location>
</feature>
<organism evidence="2 3">
    <name type="scientific">Mycobacterium paraintracellulare</name>
    <dbReference type="NCBI Taxonomy" id="1138383"/>
    <lineage>
        <taxon>Bacteria</taxon>
        <taxon>Bacillati</taxon>
        <taxon>Actinomycetota</taxon>
        <taxon>Actinomycetes</taxon>
        <taxon>Mycobacteriales</taxon>
        <taxon>Mycobacteriaceae</taxon>
        <taxon>Mycobacterium</taxon>
        <taxon>Mycobacterium avium complex (MAC)</taxon>
    </lineage>
</organism>
<accession>A0ABM7KDZ6</accession>
<feature type="compositionally biased region" description="Polar residues" evidence="1">
    <location>
        <begin position="57"/>
        <end position="73"/>
    </location>
</feature>
<evidence type="ECO:0000313" key="3">
    <source>
        <dbReference type="Proteomes" id="UP000466578"/>
    </source>
</evidence>
<gene>
    <name evidence="2" type="ORF">MPRI_46140</name>
</gene>
<name>A0ABM7KDZ6_9MYCO</name>
<sequence>MHAHIVVSVGPYTLTITRPGAQRSTSSGGQGSAPITNAVPSRPSVGSSPTAEGVWVSTVTPSRTSRAWNSSGERATPPGTTTRRPPCRSAPQISHTEKSNA</sequence>
<keyword evidence="3" id="KW-1185">Reference proteome</keyword>
<dbReference type="Proteomes" id="UP000466578">
    <property type="component" value="Chromosome"/>
</dbReference>
<dbReference type="EMBL" id="AP022597">
    <property type="protein sequence ID" value="BBY72427.1"/>
    <property type="molecule type" value="Genomic_DNA"/>
</dbReference>
<feature type="compositionally biased region" description="Low complexity" evidence="1">
    <location>
        <begin position="74"/>
        <end position="84"/>
    </location>
</feature>
<evidence type="ECO:0000313" key="2">
    <source>
        <dbReference type="EMBL" id="BBY72427.1"/>
    </source>
</evidence>
<protein>
    <recommendedName>
        <fullName evidence="4">Transposase</fullName>
    </recommendedName>
</protein>
<proteinExistence type="predicted"/>
<evidence type="ECO:0000256" key="1">
    <source>
        <dbReference type="SAM" id="MobiDB-lite"/>
    </source>
</evidence>